<dbReference type="OrthoDB" id="3405758at2"/>
<evidence type="ECO:0000256" key="1">
    <source>
        <dbReference type="SAM" id="MobiDB-lite"/>
    </source>
</evidence>
<feature type="compositionally biased region" description="Basic and acidic residues" evidence="1">
    <location>
        <begin position="66"/>
        <end position="100"/>
    </location>
</feature>
<accession>A0A136PLG4</accession>
<organism evidence="2 3">
    <name type="scientific">Micromonospora rosaria</name>
    <dbReference type="NCBI Taxonomy" id="47874"/>
    <lineage>
        <taxon>Bacteria</taxon>
        <taxon>Bacillati</taxon>
        <taxon>Actinomycetota</taxon>
        <taxon>Actinomycetes</taxon>
        <taxon>Micromonosporales</taxon>
        <taxon>Micromonosporaceae</taxon>
        <taxon>Micromonospora</taxon>
    </lineage>
</organism>
<name>A0A136PLG4_9ACTN</name>
<dbReference type="EMBL" id="LRQV01000124">
    <property type="protein sequence ID" value="KXK59234.1"/>
    <property type="molecule type" value="Genomic_DNA"/>
</dbReference>
<dbReference type="Proteomes" id="UP000070620">
    <property type="component" value="Unassembled WGS sequence"/>
</dbReference>
<evidence type="ECO:0000313" key="3">
    <source>
        <dbReference type="Proteomes" id="UP000070620"/>
    </source>
</evidence>
<dbReference type="AlphaFoldDB" id="A0A136PLG4"/>
<feature type="compositionally biased region" description="Basic and acidic residues" evidence="1">
    <location>
        <begin position="30"/>
        <end position="45"/>
    </location>
</feature>
<gene>
    <name evidence="2" type="ORF">AWW66_25340</name>
</gene>
<reference evidence="2 3" key="1">
    <citation type="submission" date="2016-01" db="EMBL/GenBank/DDBJ databases">
        <title>Whole genome sequence and analysis of Micromonospora rosaria DSM 803, which can produce antibacterial substance rosamicin.</title>
        <authorList>
            <person name="Yang H."/>
            <person name="He X."/>
            <person name="Zhu D."/>
        </authorList>
    </citation>
    <scope>NUCLEOTIDE SEQUENCE [LARGE SCALE GENOMIC DNA]</scope>
    <source>
        <strain evidence="2 3">DSM 803</strain>
    </source>
</reference>
<protein>
    <submittedName>
        <fullName evidence="2">Uncharacterized protein</fullName>
    </submittedName>
</protein>
<keyword evidence="3" id="KW-1185">Reference proteome</keyword>
<feature type="region of interest" description="Disordered" evidence="1">
    <location>
        <begin position="24"/>
        <end position="100"/>
    </location>
</feature>
<evidence type="ECO:0000313" key="2">
    <source>
        <dbReference type="EMBL" id="KXK59234.1"/>
    </source>
</evidence>
<comment type="caution">
    <text evidence="2">The sequence shown here is derived from an EMBL/GenBank/DDBJ whole genome shotgun (WGS) entry which is preliminary data.</text>
</comment>
<sequence>MAQAAEERFDKVAETVRRKFAEIIQGRFTDQVDKGLDQGRADTRPRAQQPADRPRTNTRPQVDTGANRRADRAANRPRADRGGDRNRADVAPERRGQPGG</sequence>
<dbReference type="RefSeq" id="WP_067371217.1">
    <property type="nucleotide sequence ID" value="NZ_JBIUBN010000005.1"/>
</dbReference>
<proteinExistence type="predicted"/>